<reference evidence="6 7" key="1">
    <citation type="submission" date="2018-09" db="EMBL/GenBank/DDBJ databases">
        <title>Optimization and identification of Corynebacterium falsenii FN1-14 from fish paste.</title>
        <authorList>
            <person name="Daroonpunt R."/>
            <person name="Tanasupawat S."/>
        </authorList>
    </citation>
    <scope>NUCLEOTIDE SEQUENCE [LARGE SCALE GENOMIC DNA]</scope>
    <source>
        <strain evidence="6 7">FN1-14</strain>
    </source>
</reference>
<organism evidence="6 7">
    <name type="scientific">Corynebacterium falsenii</name>
    <dbReference type="NCBI Taxonomy" id="108486"/>
    <lineage>
        <taxon>Bacteria</taxon>
        <taxon>Bacillati</taxon>
        <taxon>Actinomycetota</taxon>
        <taxon>Actinomycetes</taxon>
        <taxon>Mycobacteriales</taxon>
        <taxon>Corynebacteriaceae</taxon>
        <taxon>Corynebacterium</taxon>
    </lineage>
</organism>
<sequence>MNTFARSVQRLSDRTGLTPGQLGIARVFDTPHHNPHATGPLQGMDVLVKDLHQVEGEVTTMGSVHQQFTAPHYDSAAYALLEAGARLVGMSTSAEFGTTAYTEPVGMDHPVNPISPLMMTGGSSGGAAVAVARGLVDVAHATDGGGSIRIPAACVGLPGLKPAHDRTVGHFTPAAQGFIAKDIATTARAYGVELSEDFGAGATSAADARSNNPARPTQRLRIGYTNQPFHSISRVDPAIAAATAAASALAATHPGVESVSQAPPPYPPAMFDLFSEMLAARCAYLPGELTPLTDWLRRRGQQVPSWRRMRVEDQLLGLNPMEAWSELDVILTPTLACAPPPPGTFSALPPARNFQAQTAWTPWGTLWNITGWAAVSVPLVDPARVPGRWPISLMIGAVGSRVSAGELLSLASVISDATSSLPAEGLSLELPGDVEALDYLRKPDNSHKHGHEHGDEHGHGEGAHDHG</sequence>
<gene>
    <name evidence="6" type="ORF">D3M95_08530</name>
</gene>
<evidence type="ECO:0000313" key="7">
    <source>
        <dbReference type="Proteomes" id="UP000285278"/>
    </source>
</evidence>
<dbReference type="InterPro" id="IPR000120">
    <property type="entry name" value="Amidase"/>
</dbReference>
<proteinExistence type="inferred from homology"/>
<dbReference type="Pfam" id="PF01425">
    <property type="entry name" value="Amidase"/>
    <property type="match status" value="1"/>
</dbReference>
<evidence type="ECO:0000313" key="6">
    <source>
        <dbReference type="EMBL" id="RIX34139.1"/>
    </source>
</evidence>
<evidence type="ECO:0000256" key="3">
    <source>
        <dbReference type="ARBA" id="ARBA00012922"/>
    </source>
</evidence>
<feature type="region of interest" description="Disordered" evidence="4">
    <location>
        <begin position="442"/>
        <end position="467"/>
    </location>
</feature>
<evidence type="ECO:0000256" key="4">
    <source>
        <dbReference type="SAM" id="MobiDB-lite"/>
    </source>
</evidence>
<dbReference type="Gene3D" id="3.90.1300.10">
    <property type="entry name" value="Amidase signature (AS) domain"/>
    <property type="match status" value="1"/>
</dbReference>
<protein>
    <recommendedName>
        <fullName evidence="3">amidase</fullName>
        <ecNumber evidence="3">3.5.1.4</ecNumber>
    </recommendedName>
</protein>
<dbReference type="EMBL" id="QXJK01000009">
    <property type="protein sequence ID" value="RIX34139.1"/>
    <property type="molecule type" value="Genomic_DNA"/>
</dbReference>
<dbReference type="RefSeq" id="WP_119665037.1">
    <property type="nucleotide sequence ID" value="NZ_CP083647.1"/>
</dbReference>
<dbReference type="SUPFAM" id="SSF75304">
    <property type="entry name" value="Amidase signature (AS) enzymes"/>
    <property type="match status" value="1"/>
</dbReference>
<dbReference type="InterPro" id="IPR023631">
    <property type="entry name" value="Amidase_dom"/>
</dbReference>
<dbReference type="GO" id="GO:0004040">
    <property type="term" value="F:amidase activity"/>
    <property type="evidence" value="ECO:0007669"/>
    <property type="project" value="UniProtKB-EC"/>
</dbReference>
<evidence type="ECO:0000256" key="1">
    <source>
        <dbReference type="ARBA" id="ARBA00001311"/>
    </source>
</evidence>
<dbReference type="PROSITE" id="PS00571">
    <property type="entry name" value="AMIDASES"/>
    <property type="match status" value="1"/>
</dbReference>
<dbReference type="InterPro" id="IPR036928">
    <property type="entry name" value="AS_sf"/>
</dbReference>
<comment type="catalytic activity">
    <reaction evidence="1">
        <text>a monocarboxylic acid amide + H2O = a monocarboxylate + NH4(+)</text>
        <dbReference type="Rhea" id="RHEA:12020"/>
        <dbReference type="ChEBI" id="CHEBI:15377"/>
        <dbReference type="ChEBI" id="CHEBI:28938"/>
        <dbReference type="ChEBI" id="CHEBI:35757"/>
        <dbReference type="ChEBI" id="CHEBI:83628"/>
        <dbReference type="EC" id="3.5.1.4"/>
    </reaction>
</comment>
<dbReference type="PANTHER" id="PTHR11895">
    <property type="entry name" value="TRANSAMIDASE"/>
    <property type="match status" value="1"/>
</dbReference>
<dbReference type="AlphaFoldDB" id="A0A418Q5Z9"/>
<dbReference type="EC" id="3.5.1.4" evidence="3"/>
<dbReference type="STRING" id="1451189.CFAL_00765"/>
<comment type="similarity">
    <text evidence="2">Belongs to the amidase family.</text>
</comment>
<dbReference type="InterPro" id="IPR020556">
    <property type="entry name" value="Amidase_CS"/>
</dbReference>
<feature type="domain" description="Amidase" evidence="5">
    <location>
        <begin position="29"/>
        <end position="395"/>
    </location>
</feature>
<dbReference type="Proteomes" id="UP000285278">
    <property type="component" value="Unassembled WGS sequence"/>
</dbReference>
<name>A0A418Q5Z9_9CORY</name>
<evidence type="ECO:0000259" key="5">
    <source>
        <dbReference type="Pfam" id="PF01425"/>
    </source>
</evidence>
<keyword evidence="7" id="KW-1185">Reference proteome</keyword>
<accession>A0A418Q5Z9</accession>
<dbReference type="OrthoDB" id="5175573at2"/>
<evidence type="ECO:0000256" key="2">
    <source>
        <dbReference type="ARBA" id="ARBA00009199"/>
    </source>
</evidence>
<dbReference type="PANTHER" id="PTHR11895:SF7">
    <property type="entry name" value="GLUTAMYL-TRNA(GLN) AMIDOTRANSFERASE SUBUNIT A, MITOCHONDRIAL"/>
    <property type="match status" value="1"/>
</dbReference>
<comment type="caution">
    <text evidence="6">The sequence shown here is derived from an EMBL/GenBank/DDBJ whole genome shotgun (WGS) entry which is preliminary data.</text>
</comment>